<organism evidence="2 3">
    <name type="scientific">Hoeflea prorocentri</name>
    <dbReference type="NCBI Taxonomy" id="1922333"/>
    <lineage>
        <taxon>Bacteria</taxon>
        <taxon>Pseudomonadati</taxon>
        <taxon>Pseudomonadota</taxon>
        <taxon>Alphaproteobacteria</taxon>
        <taxon>Hyphomicrobiales</taxon>
        <taxon>Rhizobiaceae</taxon>
        <taxon>Hoeflea</taxon>
    </lineage>
</organism>
<dbReference type="InterPro" id="IPR003010">
    <property type="entry name" value="C-N_Hydrolase"/>
</dbReference>
<dbReference type="EMBL" id="JAPJZI010000001">
    <property type="protein sequence ID" value="MDA5399231.1"/>
    <property type="molecule type" value="Genomic_DNA"/>
</dbReference>
<dbReference type="RefSeq" id="WP_267990676.1">
    <property type="nucleotide sequence ID" value="NZ_JAPJZI010000001.1"/>
</dbReference>
<name>A0A9X3UIX0_9HYPH</name>
<protein>
    <submittedName>
        <fullName evidence="2">Carbon-nitrogen hydrolase family protein</fullName>
    </submittedName>
</protein>
<reference evidence="2" key="1">
    <citation type="submission" date="2022-11" db="EMBL/GenBank/DDBJ databases">
        <title>Draft genome sequence of Hoeflea poritis E7-10 and Hoeflea prorocentri PM5-8, separated from scleractinian coral Porites lutea and marine dinoflagellate.</title>
        <authorList>
            <person name="Zhang G."/>
            <person name="Wei Q."/>
            <person name="Cai L."/>
        </authorList>
    </citation>
    <scope>NUCLEOTIDE SEQUENCE</scope>
    <source>
        <strain evidence="2">PM5-8</strain>
    </source>
</reference>
<dbReference type="AlphaFoldDB" id="A0A9X3UIX0"/>
<feature type="domain" description="CN hydrolase" evidence="1">
    <location>
        <begin position="8"/>
        <end position="263"/>
    </location>
</feature>
<sequence>MDHVRDKVRIASVQWQATALDASGVFQRFSGFVSAAADYSADFIVFPELFTLCLLSGEEPMDAADIARRSDAHTQAFIDHMRALAKEHEINIVAGSHLMLDEDGIARNRSFVFLRDGSLHARDKLHPTPTENDPWRVAGGNRADIVETACGPVGVMICYDSEFPELARHLIDQGARILFVPYCTDTVHGHLRVRYCCQARTVENQCYVVTSGMTGRFHNIPEQHDAYAQSAILTPSDLPFARDGIAAEATANADMIIYADLDLGALDWVRKEGAVRNLNDRRHDLYSVNWTS</sequence>
<evidence type="ECO:0000259" key="1">
    <source>
        <dbReference type="PROSITE" id="PS50263"/>
    </source>
</evidence>
<dbReference type="Proteomes" id="UP001151234">
    <property type="component" value="Unassembled WGS sequence"/>
</dbReference>
<dbReference type="Gene3D" id="3.60.110.10">
    <property type="entry name" value="Carbon-nitrogen hydrolase"/>
    <property type="match status" value="1"/>
</dbReference>
<comment type="caution">
    <text evidence="2">The sequence shown here is derived from an EMBL/GenBank/DDBJ whole genome shotgun (WGS) entry which is preliminary data.</text>
</comment>
<keyword evidence="2" id="KW-0378">Hydrolase</keyword>
<proteinExistence type="predicted"/>
<dbReference type="Pfam" id="PF00795">
    <property type="entry name" value="CN_hydrolase"/>
    <property type="match status" value="1"/>
</dbReference>
<dbReference type="SUPFAM" id="SSF56317">
    <property type="entry name" value="Carbon-nitrogen hydrolase"/>
    <property type="match status" value="1"/>
</dbReference>
<dbReference type="InterPro" id="IPR036526">
    <property type="entry name" value="C-N_Hydrolase_sf"/>
</dbReference>
<dbReference type="PANTHER" id="PTHR23088">
    <property type="entry name" value="NITRILASE-RELATED"/>
    <property type="match status" value="1"/>
</dbReference>
<gene>
    <name evidence="2" type="ORF">OQ273_11665</name>
</gene>
<dbReference type="PANTHER" id="PTHR23088:SF50">
    <property type="entry name" value="HYDROLASE YHCX"/>
    <property type="match status" value="1"/>
</dbReference>
<dbReference type="GO" id="GO:0016787">
    <property type="term" value="F:hydrolase activity"/>
    <property type="evidence" value="ECO:0007669"/>
    <property type="project" value="UniProtKB-KW"/>
</dbReference>
<keyword evidence="3" id="KW-1185">Reference proteome</keyword>
<evidence type="ECO:0000313" key="2">
    <source>
        <dbReference type="EMBL" id="MDA5399231.1"/>
    </source>
</evidence>
<accession>A0A9X3UIX0</accession>
<dbReference type="PROSITE" id="PS50263">
    <property type="entry name" value="CN_HYDROLASE"/>
    <property type="match status" value="1"/>
</dbReference>
<dbReference type="CDD" id="cd07574">
    <property type="entry name" value="nitrilase_Rim1_like"/>
    <property type="match status" value="1"/>
</dbReference>
<evidence type="ECO:0000313" key="3">
    <source>
        <dbReference type="Proteomes" id="UP001151234"/>
    </source>
</evidence>